<dbReference type="PANTHER" id="PTHR30283:SF4">
    <property type="entry name" value="PEROXIDE STRESS RESISTANCE PROTEIN YAAA"/>
    <property type="match status" value="1"/>
</dbReference>
<comment type="similarity">
    <text evidence="1">Belongs to the UPF0246 family.</text>
</comment>
<evidence type="ECO:0000256" key="1">
    <source>
        <dbReference type="HAMAP-Rule" id="MF_00652"/>
    </source>
</evidence>
<dbReference type="HAMAP" id="MF_00652">
    <property type="entry name" value="UPF0246"/>
    <property type="match status" value="1"/>
</dbReference>
<evidence type="ECO:0000313" key="3">
    <source>
        <dbReference type="Proteomes" id="UP000824208"/>
    </source>
</evidence>
<organism evidence="2 3">
    <name type="scientific">Candidatus Flavonifractor intestinipullorum</name>
    <dbReference type="NCBI Taxonomy" id="2838587"/>
    <lineage>
        <taxon>Bacteria</taxon>
        <taxon>Bacillati</taxon>
        <taxon>Bacillota</taxon>
        <taxon>Clostridia</taxon>
        <taxon>Eubacteriales</taxon>
        <taxon>Oscillospiraceae</taxon>
        <taxon>Flavonifractor</taxon>
    </lineage>
</organism>
<dbReference type="EMBL" id="DWYC01000007">
    <property type="protein sequence ID" value="HJB56077.1"/>
    <property type="molecule type" value="Genomic_DNA"/>
</dbReference>
<dbReference type="GO" id="GO:0005829">
    <property type="term" value="C:cytosol"/>
    <property type="evidence" value="ECO:0007669"/>
    <property type="project" value="TreeGrafter"/>
</dbReference>
<name>A0A9D2M910_9FIRM</name>
<reference evidence="2" key="2">
    <citation type="submission" date="2021-04" db="EMBL/GenBank/DDBJ databases">
        <authorList>
            <person name="Gilroy R."/>
        </authorList>
    </citation>
    <scope>NUCLEOTIDE SEQUENCE</scope>
    <source>
        <strain evidence="2">CHK189-11263</strain>
    </source>
</reference>
<sequence>MKIIISPAKQMGEEREFLVPRGRPLYESRAEELAAYLRSLPYPELRRLLACNEALARAAYETYQTMELQRADTPALLAYRGIQYQYMAPQVFEETYFDYVQEHLRILSGLYGILRPLDAVMPYRLEMQAKVRFGPWRDLYHFWGDSLYRALTDDGDRVILNLASREYSRVIEPWLTGADTFVTCTFGELQGEKVIEKGVYVKMARGEMARWMAEHAVERLEDLRQFDRLGFSYCPDRSRPERLVFLMDGKPPRRRR</sequence>
<gene>
    <name evidence="2" type="primary">yaaA</name>
    <name evidence="2" type="ORF">H9714_00835</name>
</gene>
<reference evidence="2" key="1">
    <citation type="journal article" date="2021" name="PeerJ">
        <title>Extensive microbial diversity within the chicken gut microbiome revealed by metagenomics and culture.</title>
        <authorList>
            <person name="Gilroy R."/>
            <person name="Ravi A."/>
            <person name="Getino M."/>
            <person name="Pursley I."/>
            <person name="Horton D.L."/>
            <person name="Alikhan N.F."/>
            <person name="Baker D."/>
            <person name="Gharbi K."/>
            <person name="Hall N."/>
            <person name="Watson M."/>
            <person name="Adriaenssens E.M."/>
            <person name="Foster-Nyarko E."/>
            <person name="Jarju S."/>
            <person name="Secka A."/>
            <person name="Antonio M."/>
            <person name="Oren A."/>
            <person name="Chaudhuri R.R."/>
            <person name="La Ragione R."/>
            <person name="Hildebrand F."/>
            <person name="Pallen M.J."/>
        </authorList>
    </citation>
    <scope>NUCLEOTIDE SEQUENCE</scope>
    <source>
        <strain evidence="2">CHK189-11263</strain>
    </source>
</reference>
<dbReference type="Pfam" id="PF03883">
    <property type="entry name" value="H2O2_YaaD"/>
    <property type="match status" value="1"/>
</dbReference>
<dbReference type="PANTHER" id="PTHR30283">
    <property type="entry name" value="PEROXIDE STRESS RESPONSE PROTEIN YAAA"/>
    <property type="match status" value="1"/>
</dbReference>
<dbReference type="AlphaFoldDB" id="A0A9D2M910"/>
<proteinExistence type="inferred from homology"/>
<dbReference type="InterPro" id="IPR005583">
    <property type="entry name" value="YaaA"/>
</dbReference>
<dbReference type="GO" id="GO:0033194">
    <property type="term" value="P:response to hydroperoxide"/>
    <property type="evidence" value="ECO:0007669"/>
    <property type="project" value="TreeGrafter"/>
</dbReference>
<evidence type="ECO:0000313" key="2">
    <source>
        <dbReference type="EMBL" id="HJB56077.1"/>
    </source>
</evidence>
<protein>
    <recommendedName>
        <fullName evidence="1">UPF0246 protein H9714_00835</fullName>
    </recommendedName>
</protein>
<dbReference type="NCBIfam" id="NF002543">
    <property type="entry name" value="PRK02101.1-4"/>
    <property type="match status" value="1"/>
</dbReference>
<accession>A0A9D2M910</accession>
<dbReference type="Proteomes" id="UP000824208">
    <property type="component" value="Unassembled WGS sequence"/>
</dbReference>
<comment type="caution">
    <text evidence="2">The sequence shown here is derived from an EMBL/GenBank/DDBJ whole genome shotgun (WGS) entry which is preliminary data.</text>
</comment>